<accession>A0A918Q019</accession>
<dbReference type="RefSeq" id="WP_189485296.1">
    <property type="nucleotide sequence ID" value="NZ_BMZB01000001.1"/>
</dbReference>
<dbReference type="PROSITE" id="PS50883">
    <property type="entry name" value="EAL"/>
    <property type="match status" value="1"/>
</dbReference>
<feature type="transmembrane region" description="Helical" evidence="1">
    <location>
        <begin position="173"/>
        <end position="198"/>
    </location>
</feature>
<evidence type="ECO:0000259" key="3">
    <source>
        <dbReference type="PROSITE" id="PS50113"/>
    </source>
</evidence>
<proteinExistence type="predicted"/>
<dbReference type="SUPFAM" id="SSF55785">
    <property type="entry name" value="PYP-like sensor domain (PAS domain)"/>
    <property type="match status" value="2"/>
</dbReference>
<gene>
    <name evidence="7" type="ORF">GCM10011273_10380</name>
</gene>
<dbReference type="Pfam" id="PF13426">
    <property type="entry name" value="PAS_9"/>
    <property type="match status" value="1"/>
</dbReference>
<dbReference type="SUPFAM" id="SSF141868">
    <property type="entry name" value="EAL domain-like"/>
    <property type="match status" value="1"/>
</dbReference>
<dbReference type="InterPro" id="IPR000014">
    <property type="entry name" value="PAS"/>
</dbReference>
<dbReference type="PROSITE" id="PS50113">
    <property type="entry name" value="PAC"/>
    <property type="match status" value="1"/>
</dbReference>
<dbReference type="SMART" id="SM00052">
    <property type="entry name" value="EAL"/>
    <property type="match status" value="1"/>
</dbReference>
<dbReference type="InterPro" id="IPR043128">
    <property type="entry name" value="Rev_trsase/Diguanyl_cyclase"/>
</dbReference>
<sequence>MFRVISCLTDQHDWVLVALAAIVCLVSSFAAVNLMQRAKATDGASRLKWLLTAGLATGFGIWATHFIAMLAYDPGVATGYDLNLTVLSLVMAIVVTGAGIALAVTADFKGAQAAGGALVGAGIGCMHYMGMTAMQMPGYISWQMDLVLASIVLGMAFGAVALMVAARAKTWKGIAAATGLLVLAIVSHHFTAMGGVVITPDPARVIGGLMLKPDSMSLAIAVAAMSVLAVCLSAAVQGRRMEAVVAASERTFKILVEGVTDYAIYMLDEHGHVNNWNAGAERIKGFKAAEIVGKHFSCFYPDDTREAGGPATALSIALETGRYEEEGLRLRKGGEPFWAHVIITPVRDENNNLLGFAKITRDVTSRRADHERLVKMSGNLDMALTHMSQGLCVFDKNERLVLSNPRFTEMFNLPADAVYEGSSFRHLIEQGLAARDGSVPDGATVREAYAKHKALLYTAGGGSLVVEASQNTVISMIYRPMPQGGWVATYTDITAQRRDEERIAHMARHDGLTGLPNREHFNTYLNQELDWARRHHLKVAVVAIDLDRFKEINDTRGHAAGDEVLKTLSARMQEMLHEDEFVARFGGDEFSAVKRFEDEAELMDFIGRLNDSLSAMIDLDGYELTPEGSLGVAIFPQDADKRDPLMNNADLALYRAKASHGERFCFYEARMDEAARDRRAIAKDLWEAIKNDEFQVYYQIQKSVMTGETTGYEALLRWIHPTRGFVSPVDFIPVAEECGAILEIGEWVLRNACREAASWDNDAKIAVNLSPVQLGNVNLVQVVHEILIETGLSPKRLELEITESTIIGDKVRALHILRQIKALGVTIAIDDFGTGYSSLDTLNSFPFDKIKIDRSFLMEAEQSPQSLAIIKAILALGKSLNVPVLAEGVETETQLSLLRAEGCDEAQGYLLGRPAPMSGEEIRRAKSA</sequence>
<dbReference type="CDD" id="cd01948">
    <property type="entry name" value="EAL"/>
    <property type="match status" value="1"/>
</dbReference>
<organism evidence="7 8">
    <name type="scientific">Asticcacaulis endophyticus</name>
    <dbReference type="NCBI Taxonomy" id="1395890"/>
    <lineage>
        <taxon>Bacteria</taxon>
        <taxon>Pseudomonadati</taxon>
        <taxon>Pseudomonadota</taxon>
        <taxon>Alphaproteobacteria</taxon>
        <taxon>Caulobacterales</taxon>
        <taxon>Caulobacteraceae</taxon>
        <taxon>Asticcacaulis</taxon>
    </lineage>
</organism>
<dbReference type="Pfam" id="PF12860">
    <property type="entry name" value="PAS_7"/>
    <property type="match status" value="1"/>
</dbReference>
<dbReference type="CDD" id="cd01949">
    <property type="entry name" value="GGDEF"/>
    <property type="match status" value="1"/>
</dbReference>
<dbReference type="PANTHER" id="PTHR44757">
    <property type="entry name" value="DIGUANYLATE CYCLASE DGCP"/>
    <property type="match status" value="1"/>
</dbReference>
<dbReference type="GO" id="GO:0016020">
    <property type="term" value="C:membrane"/>
    <property type="evidence" value="ECO:0007669"/>
    <property type="project" value="UniProtKB-UniRule"/>
</dbReference>
<feature type="transmembrane region" description="Helical" evidence="1">
    <location>
        <begin position="14"/>
        <end position="35"/>
    </location>
</feature>
<dbReference type="InterPro" id="IPR000700">
    <property type="entry name" value="PAS-assoc_C"/>
</dbReference>
<evidence type="ECO:0000313" key="7">
    <source>
        <dbReference type="EMBL" id="GGZ26734.1"/>
    </source>
</evidence>
<dbReference type="Proteomes" id="UP000662572">
    <property type="component" value="Unassembled WGS sequence"/>
</dbReference>
<dbReference type="Pfam" id="PF00563">
    <property type="entry name" value="EAL"/>
    <property type="match status" value="1"/>
</dbReference>
<feature type="domain" description="EAL" evidence="4">
    <location>
        <begin position="678"/>
        <end position="928"/>
    </location>
</feature>
<keyword evidence="1" id="KW-0472">Membrane</keyword>
<dbReference type="SMART" id="SM00267">
    <property type="entry name" value="GGDEF"/>
    <property type="match status" value="1"/>
</dbReference>
<evidence type="ECO:0000256" key="1">
    <source>
        <dbReference type="PROSITE-ProRule" id="PRU00244"/>
    </source>
</evidence>
<dbReference type="InterPro" id="IPR035919">
    <property type="entry name" value="EAL_sf"/>
</dbReference>
<feature type="transmembrane region" description="Helical" evidence="1">
    <location>
        <begin position="84"/>
        <end position="106"/>
    </location>
</feature>
<dbReference type="PROSITE" id="PS50924">
    <property type="entry name" value="MHYT"/>
    <property type="match status" value="1"/>
</dbReference>
<dbReference type="InterPro" id="IPR001610">
    <property type="entry name" value="PAC"/>
</dbReference>
<dbReference type="PROSITE" id="PS50887">
    <property type="entry name" value="GGDEF"/>
    <property type="match status" value="1"/>
</dbReference>
<dbReference type="Gene3D" id="3.30.70.270">
    <property type="match status" value="1"/>
</dbReference>
<evidence type="ECO:0000259" key="2">
    <source>
        <dbReference type="PROSITE" id="PS50112"/>
    </source>
</evidence>
<reference evidence="7" key="2">
    <citation type="submission" date="2020-09" db="EMBL/GenBank/DDBJ databases">
        <authorList>
            <person name="Sun Q."/>
            <person name="Kim S."/>
        </authorList>
    </citation>
    <scope>NUCLEOTIDE SEQUENCE</scope>
    <source>
        <strain evidence="7">KCTC 32296</strain>
    </source>
</reference>
<evidence type="ECO:0000313" key="8">
    <source>
        <dbReference type="Proteomes" id="UP000662572"/>
    </source>
</evidence>
<keyword evidence="1" id="KW-0812">Transmembrane</keyword>
<dbReference type="InterPro" id="IPR052155">
    <property type="entry name" value="Biofilm_reg_signaling"/>
</dbReference>
<dbReference type="Gene3D" id="3.30.450.20">
    <property type="entry name" value="PAS domain"/>
    <property type="match status" value="2"/>
</dbReference>
<dbReference type="InterPro" id="IPR029787">
    <property type="entry name" value="Nucleotide_cyclase"/>
</dbReference>
<dbReference type="SMART" id="SM00091">
    <property type="entry name" value="PAS"/>
    <property type="match status" value="2"/>
</dbReference>
<dbReference type="EMBL" id="BMZB01000001">
    <property type="protein sequence ID" value="GGZ26734.1"/>
    <property type="molecule type" value="Genomic_DNA"/>
</dbReference>
<dbReference type="InterPro" id="IPR001633">
    <property type="entry name" value="EAL_dom"/>
</dbReference>
<feature type="transmembrane region" description="Helical" evidence="1">
    <location>
        <begin position="47"/>
        <end position="72"/>
    </location>
</feature>
<dbReference type="PANTHER" id="PTHR44757:SF2">
    <property type="entry name" value="BIOFILM ARCHITECTURE MAINTENANCE PROTEIN MBAA"/>
    <property type="match status" value="1"/>
</dbReference>
<dbReference type="Gene3D" id="3.20.20.450">
    <property type="entry name" value="EAL domain"/>
    <property type="match status" value="1"/>
</dbReference>
<dbReference type="NCBIfam" id="TIGR00254">
    <property type="entry name" value="GGDEF"/>
    <property type="match status" value="1"/>
</dbReference>
<dbReference type="PROSITE" id="PS50112">
    <property type="entry name" value="PAS"/>
    <property type="match status" value="1"/>
</dbReference>
<evidence type="ECO:0000259" key="5">
    <source>
        <dbReference type="PROSITE" id="PS50887"/>
    </source>
</evidence>
<feature type="domain" description="PAC" evidence="3">
    <location>
        <begin position="323"/>
        <end position="375"/>
    </location>
</feature>
<dbReference type="CDD" id="cd00130">
    <property type="entry name" value="PAS"/>
    <property type="match status" value="1"/>
</dbReference>
<dbReference type="NCBIfam" id="TIGR00229">
    <property type="entry name" value="sensory_box"/>
    <property type="match status" value="1"/>
</dbReference>
<dbReference type="SMART" id="SM00086">
    <property type="entry name" value="PAC"/>
    <property type="match status" value="1"/>
</dbReference>
<dbReference type="InterPro" id="IPR005330">
    <property type="entry name" value="MHYT_dom"/>
</dbReference>
<comment type="caution">
    <text evidence="7">The sequence shown here is derived from an EMBL/GenBank/DDBJ whole genome shotgun (WGS) entry which is preliminary data.</text>
</comment>
<evidence type="ECO:0000259" key="4">
    <source>
        <dbReference type="PROSITE" id="PS50883"/>
    </source>
</evidence>
<dbReference type="AlphaFoldDB" id="A0A918Q019"/>
<dbReference type="InterPro" id="IPR035965">
    <property type="entry name" value="PAS-like_dom_sf"/>
</dbReference>
<evidence type="ECO:0000259" key="6">
    <source>
        <dbReference type="PROSITE" id="PS50924"/>
    </source>
</evidence>
<name>A0A918Q019_9CAUL</name>
<dbReference type="SUPFAM" id="SSF55073">
    <property type="entry name" value="Nucleotide cyclase"/>
    <property type="match status" value="1"/>
</dbReference>
<dbReference type="Pfam" id="PF03707">
    <property type="entry name" value="MHYT"/>
    <property type="match status" value="2"/>
</dbReference>
<reference evidence="7" key="1">
    <citation type="journal article" date="2014" name="Int. J. Syst. Evol. Microbiol.">
        <title>Complete genome sequence of Corynebacterium casei LMG S-19264T (=DSM 44701T), isolated from a smear-ripened cheese.</title>
        <authorList>
            <consortium name="US DOE Joint Genome Institute (JGI-PGF)"/>
            <person name="Walter F."/>
            <person name="Albersmeier A."/>
            <person name="Kalinowski J."/>
            <person name="Ruckert C."/>
        </authorList>
    </citation>
    <scope>NUCLEOTIDE SEQUENCE</scope>
    <source>
        <strain evidence="7">KCTC 32296</strain>
    </source>
</reference>
<keyword evidence="1" id="KW-1133">Transmembrane helix</keyword>
<feature type="transmembrane region" description="Helical" evidence="1">
    <location>
        <begin position="146"/>
        <end position="166"/>
    </location>
</feature>
<dbReference type="Pfam" id="PF00990">
    <property type="entry name" value="GGDEF"/>
    <property type="match status" value="1"/>
</dbReference>
<feature type="transmembrane region" description="Helical" evidence="1">
    <location>
        <begin position="113"/>
        <end position="134"/>
    </location>
</feature>
<keyword evidence="8" id="KW-1185">Reference proteome</keyword>
<feature type="domain" description="MHYT" evidence="6">
    <location>
        <begin position="12"/>
        <end position="199"/>
    </location>
</feature>
<protein>
    <submittedName>
        <fullName evidence="7">Bifunctional diguanylate cyclase/phosphodiesterase</fullName>
    </submittedName>
</protein>
<dbReference type="InterPro" id="IPR000160">
    <property type="entry name" value="GGDEF_dom"/>
</dbReference>
<feature type="domain" description="GGDEF" evidence="5">
    <location>
        <begin position="537"/>
        <end position="669"/>
    </location>
</feature>
<feature type="domain" description="PAS" evidence="2">
    <location>
        <begin position="248"/>
        <end position="321"/>
    </location>
</feature>